<protein>
    <submittedName>
        <fullName evidence="3">Uncharacterized protein</fullName>
    </submittedName>
</protein>
<feature type="coiled-coil region" evidence="1">
    <location>
        <begin position="262"/>
        <end position="296"/>
    </location>
</feature>
<evidence type="ECO:0000256" key="1">
    <source>
        <dbReference type="SAM" id="Coils"/>
    </source>
</evidence>
<feature type="compositionally biased region" description="Basic and acidic residues" evidence="2">
    <location>
        <begin position="168"/>
        <end position="179"/>
    </location>
</feature>
<gene>
    <name evidence="3" type="primary">Contig16686.g17776</name>
    <name evidence="3" type="ORF">STYLEM_2722</name>
</gene>
<dbReference type="AlphaFoldDB" id="A0A077ZV16"/>
<organism evidence="3 4">
    <name type="scientific">Stylonychia lemnae</name>
    <name type="common">Ciliate</name>
    <dbReference type="NCBI Taxonomy" id="5949"/>
    <lineage>
        <taxon>Eukaryota</taxon>
        <taxon>Sar</taxon>
        <taxon>Alveolata</taxon>
        <taxon>Ciliophora</taxon>
        <taxon>Intramacronucleata</taxon>
        <taxon>Spirotrichea</taxon>
        <taxon>Stichotrichia</taxon>
        <taxon>Sporadotrichida</taxon>
        <taxon>Oxytrichidae</taxon>
        <taxon>Stylonychinae</taxon>
        <taxon>Stylonychia</taxon>
    </lineage>
</organism>
<feature type="compositionally biased region" description="Polar residues" evidence="2">
    <location>
        <begin position="794"/>
        <end position="810"/>
    </location>
</feature>
<feature type="compositionally biased region" description="Polar residues" evidence="2">
    <location>
        <begin position="190"/>
        <end position="203"/>
    </location>
</feature>
<feature type="region of interest" description="Disordered" evidence="2">
    <location>
        <begin position="794"/>
        <end position="821"/>
    </location>
</feature>
<accession>A0A077ZV16</accession>
<evidence type="ECO:0000256" key="2">
    <source>
        <dbReference type="SAM" id="MobiDB-lite"/>
    </source>
</evidence>
<dbReference type="Proteomes" id="UP000039865">
    <property type="component" value="Unassembled WGS sequence"/>
</dbReference>
<dbReference type="InParanoid" id="A0A077ZV16"/>
<evidence type="ECO:0000313" key="3">
    <source>
        <dbReference type="EMBL" id="CDW73735.1"/>
    </source>
</evidence>
<reference evidence="3 4" key="1">
    <citation type="submission" date="2014-06" db="EMBL/GenBank/DDBJ databases">
        <authorList>
            <person name="Swart Estienne"/>
        </authorList>
    </citation>
    <scope>NUCLEOTIDE SEQUENCE [LARGE SCALE GENOMIC DNA]</scope>
    <source>
        <strain evidence="3 4">130c</strain>
    </source>
</reference>
<evidence type="ECO:0000313" key="4">
    <source>
        <dbReference type="Proteomes" id="UP000039865"/>
    </source>
</evidence>
<sequence>MLQEIRASLVTSEREVGAQKRQYNSHRRWLSFKQEDACKEQKKQHNAHDTGMNSEVFNTEYLLKKKEILLQKISETYYDYEIADFDKEMLYSMFLTIREQRTYDNAKVNEIRPYFEFQNKIHTILDRIKQTSDMRMKVQDQKMKQCKSQVKDNKKELIHTLKDKINEYQEEKDDNEANKQKMKNQRPGAHSSNAKHSESSQGKYDNLKKQSAVLISNTVDIIKKEVAVNKDNFAEFKILSDQIDLAYLFEKYLLIKERRDRQKSSIQELDQSQDDIEQLKDKIRLRVEALDRIKKEEATLQLVKINVTANQSAGLFSEQEMMMRMEQLHRRLLEQTSSELFSIEENIIINLNERVQIQQNLLLKDYQELNKIRLEKENNLKNIKNSRQIYFQLIKQQNYEENDSYLLEDSILAFEDDDTKTDSIIKDMWEIYQRKSEISLFKRELARVKAQLARVKWCLNEQTNMYAYKLALIRDITETTVDDRIEKIFDQYRQAVKHMFRKKYGGSISTDDHRLDQFLKPDQRVGIHRRQPSSMDEDGNPLSSRNLKALMETVEPEQNRPPEKKKTLELIKQSFQIRLQKKIEIPLIFLNIREFLKFLIRQTNAQEPESLSKKESDTFLPVNLNHSNMSLGTVLLQLKQAAQRNEIPVIPIIREFSDVDFQPIRDEQDLQNVKQKKFQDKYMRFLSYNDQNLNQLIKKQKEDQEENQNGIQKSQEQAVEDKHISETHNQGKADMVKRLKGKTKVIPKNRTITLYDTKQGQIKIQQQIKSTMINKIDKYSMNSTVAGGISTKQLHQNPQTQGSNNLQKNHQLPPRAQSAKKPPLLLLQNLTIEKINTKETLQEIKALIQRSQSASSNRSSDKRALIMTQVTTPKSYLLNSDLKGIKMNQSSLSSAGKNNSKENHNTSNLSSSFASYKLINSFAKKLQIGQSSLNKTANSFAKISKL</sequence>
<feature type="region of interest" description="Disordered" evidence="2">
    <location>
        <begin position="168"/>
        <end position="205"/>
    </location>
</feature>
<dbReference type="EMBL" id="CCKQ01002626">
    <property type="protein sequence ID" value="CDW73735.1"/>
    <property type="molecule type" value="Genomic_DNA"/>
</dbReference>
<name>A0A077ZV16_STYLE</name>
<keyword evidence="1" id="KW-0175">Coiled coil</keyword>
<proteinExistence type="predicted"/>
<keyword evidence="4" id="KW-1185">Reference proteome</keyword>